<dbReference type="Pfam" id="PF08378">
    <property type="entry name" value="NERD"/>
    <property type="match status" value="1"/>
</dbReference>
<sequence>MDDALENVLALLRRGVSLEDAAKGLEWRAFEGVSSQIFSENGYREFRNFRFSSKKKRYEVDIVAISMPRIILADCKHWSLRAGKGSALKKAAEAQMRRALEFGSKLQEFKILGIADHDKAILIPIIITLHEEGIAFSNGVTVVPLSRLNSFIDGVSAGLLDGIKVGIPRLY</sequence>
<comment type="caution">
    <text evidence="2">The sequence shown here is derived from an EMBL/GenBank/DDBJ whole genome shotgun (WGS) entry which is preliminary data.</text>
</comment>
<evidence type="ECO:0000259" key="1">
    <source>
        <dbReference type="Pfam" id="PF08378"/>
    </source>
</evidence>
<proteinExistence type="predicted"/>
<name>A0A7C3F3X1_9CREN</name>
<protein>
    <submittedName>
        <fullName evidence="2">NERD domain-containing protein</fullName>
    </submittedName>
</protein>
<gene>
    <name evidence="2" type="ORF">ENS19_02895</name>
</gene>
<dbReference type="InterPro" id="IPR011335">
    <property type="entry name" value="Restrct_endonuc-II-like"/>
</dbReference>
<dbReference type="EMBL" id="DSTX01000002">
    <property type="protein sequence ID" value="HFK20206.1"/>
    <property type="molecule type" value="Genomic_DNA"/>
</dbReference>
<dbReference type="SUPFAM" id="SSF52980">
    <property type="entry name" value="Restriction endonuclease-like"/>
    <property type="match status" value="1"/>
</dbReference>
<reference evidence="2" key="1">
    <citation type="journal article" date="2020" name="mSystems">
        <title>Genome- and Community-Level Interaction Insights into Carbon Utilization and Element Cycling Functions of Hydrothermarchaeota in Hydrothermal Sediment.</title>
        <authorList>
            <person name="Zhou Z."/>
            <person name="Liu Y."/>
            <person name="Xu W."/>
            <person name="Pan J."/>
            <person name="Luo Z.H."/>
            <person name="Li M."/>
        </authorList>
    </citation>
    <scope>NUCLEOTIDE SEQUENCE [LARGE SCALE GENOMIC DNA]</scope>
    <source>
        <strain evidence="2">SpSt-468</strain>
    </source>
</reference>
<accession>A0A7C3F3X1</accession>
<feature type="domain" description="NERD" evidence="1">
    <location>
        <begin position="39"/>
        <end position="84"/>
    </location>
</feature>
<organism evidence="2">
    <name type="scientific">Candidatus Methanomethylicus mesodigestus</name>
    <dbReference type="NCBI Taxonomy" id="1867258"/>
    <lineage>
        <taxon>Archaea</taxon>
        <taxon>Thermoproteota</taxon>
        <taxon>Methanosuratincolia</taxon>
        <taxon>Candidatus Methanomethylicales</taxon>
        <taxon>Candidatus Methanomethylicaceae</taxon>
        <taxon>Candidatus Methanomethylicus</taxon>
    </lineage>
</organism>
<dbReference type="InterPro" id="IPR011528">
    <property type="entry name" value="NERD"/>
</dbReference>
<dbReference type="AlphaFoldDB" id="A0A7C3F3X1"/>
<evidence type="ECO:0000313" key="2">
    <source>
        <dbReference type="EMBL" id="HFK20206.1"/>
    </source>
</evidence>